<comment type="caution">
    <text evidence="1">The sequence shown here is derived from an EMBL/GenBank/DDBJ whole genome shotgun (WGS) entry which is preliminary data.</text>
</comment>
<dbReference type="EMBL" id="JALNTZ010000005">
    <property type="protein sequence ID" value="KAJ3650633.1"/>
    <property type="molecule type" value="Genomic_DNA"/>
</dbReference>
<proteinExistence type="predicted"/>
<reference evidence="1" key="1">
    <citation type="journal article" date="2023" name="G3 (Bethesda)">
        <title>Whole genome assemblies of Zophobas morio and Tenebrio molitor.</title>
        <authorList>
            <person name="Kaur S."/>
            <person name="Stinson S.A."/>
            <person name="diCenzo G.C."/>
        </authorList>
    </citation>
    <scope>NUCLEOTIDE SEQUENCE</scope>
    <source>
        <strain evidence="1">QUZm001</strain>
    </source>
</reference>
<gene>
    <name evidence="1" type="ORF">Zmor_016721</name>
</gene>
<accession>A0AA38MBR7</accession>
<organism evidence="1 2">
    <name type="scientific">Zophobas morio</name>
    <dbReference type="NCBI Taxonomy" id="2755281"/>
    <lineage>
        <taxon>Eukaryota</taxon>
        <taxon>Metazoa</taxon>
        <taxon>Ecdysozoa</taxon>
        <taxon>Arthropoda</taxon>
        <taxon>Hexapoda</taxon>
        <taxon>Insecta</taxon>
        <taxon>Pterygota</taxon>
        <taxon>Neoptera</taxon>
        <taxon>Endopterygota</taxon>
        <taxon>Coleoptera</taxon>
        <taxon>Polyphaga</taxon>
        <taxon>Cucujiformia</taxon>
        <taxon>Tenebrionidae</taxon>
        <taxon>Zophobas</taxon>
    </lineage>
</organism>
<dbReference type="AlphaFoldDB" id="A0AA38MBR7"/>
<sequence length="527" mass="60865">MTAKSYSREDLQTILANLRATACDYLVLTYFRIHKIYSGPLYNKNKRRFNNIIIPDFPEIARGLTTSVFLPKCFEVLWRELAPRRYISAIHSKTRMGCTPIVIQFFDKSVGVQYRQLECQCAPWQLATALLDNGAIEKIVGYCGDYRFKDPGNVNDTSDYIVNLRILSGNDVLNLPTSDGFVEMLFRVLLDYLPDDVIQPLVMLGEVSLNSGNTSVVINQLSATYAEWRAGQKNILLSSYVDYVTGNYTAINNYLKPLLCLPHSLTSLFSNVEYRFLLVFVKELYRKLAEYQLRDNNAVAYFFHLRELRDTFQKLHEGDLPLSEPWCYLNTEIEYLREHNQLTSEDDQRIQDLDNTVLDIIHMTYIRAVTYLDYLLRQFGNFDTHGWVLLTELPIKFDQVHGSYHQIKEAACDKCRDLEREVQAVNCKIARVPLMEVRGVASKWVMILNDSCFPLILELVEFLLALPASYDMAQTQDHEDCVESTIRVNLEGVKDVEVVERVEEFFEGYLGEARDIISKNQTPFLVE</sequence>
<name>A0AA38MBR7_9CUCU</name>
<keyword evidence="2" id="KW-1185">Reference proteome</keyword>
<evidence type="ECO:0000313" key="1">
    <source>
        <dbReference type="EMBL" id="KAJ3650633.1"/>
    </source>
</evidence>
<evidence type="ECO:0000313" key="2">
    <source>
        <dbReference type="Proteomes" id="UP001168821"/>
    </source>
</evidence>
<dbReference type="Proteomes" id="UP001168821">
    <property type="component" value="Unassembled WGS sequence"/>
</dbReference>
<protein>
    <submittedName>
        <fullName evidence="1">Uncharacterized protein</fullName>
    </submittedName>
</protein>